<proteinExistence type="predicted"/>
<dbReference type="EMBL" id="CP016176">
    <property type="protein sequence ID" value="AOM39801.1"/>
    <property type="molecule type" value="Genomic_DNA"/>
</dbReference>
<evidence type="ECO:0000313" key="3">
    <source>
        <dbReference type="Proteomes" id="UP000094600"/>
    </source>
</evidence>
<reference evidence="2 4" key="2">
    <citation type="journal article" date="2017" name="Nat. Microbiol.">
        <title>Natural product diversity associated with the nematode symbionts Photorhabdus and Xenorhabdus.</title>
        <authorList>
            <person name="Tobias N.J."/>
            <person name="Wolff H."/>
            <person name="Djahanschiri B."/>
            <person name="Grundmann F."/>
            <person name="Kronenwerth M."/>
            <person name="Shi Y.M."/>
            <person name="Simonyi S."/>
            <person name="Grun P."/>
            <person name="Shapiro-Ilan D."/>
            <person name="Pidot S.J."/>
            <person name="Stinear T.P."/>
            <person name="Ebersberger I."/>
            <person name="Bode H.B."/>
        </authorList>
    </citation>
    <scope>NUCLEOTIDE SEQUENCE [LARGE SCALE GENOMIC DNA]</scope>
    <source>
        <strain evidence="2 4">DSM 17903</strain>
    </source>
</reference>
<dbReference type="Proteomes" id="UP000225433">
    <property type="component" value="Unassembled WGS sequence"/>
</dbReference>
<dbReference type="OrthoDB" id="6444308at2"/>
<dbReference type="Proteomes" id="UP000094600">
    <property type="component" value="Chromosome"/>
</dbReference>
<reference evidence="1 3" key="1">
    <citation type="submission" date="2016-06" db="EMBL/GenBank/DDBJ databases">
        <title>Bacterial characters and pathogenicity of Xenorhabdus hominickii from an entomopathogenic nematode, Steinernema monticolum.</title>
        <authorList>
            <person name="Park Y."/>
            <person name="Kim Y."/>
        </authorList>
    </citation>
    <scope>NUCLEOTIDE SEQUENCE [LARGE SCALE GENOMIC DNA]</scope>
    <source>
        <strain evidence="1 3">ANU1</strain>
    </source>
</reference>
<sequence>MFTVKQIIENATSLYETQEITIAREGSPQWKQAFELANELRIKNPDILEFTSPIYADEDMTKVLREESILSTERDNVSLDDCIAIVCSTLPIPAFPEAPEQGGCGYQFLYKGDQLYITNDSGAIVEAVK</sequence>
<gene>
    <name evidence="1" type="ORF">A9255_03940</name>
    <name evidence="2" type="ORF">Xhom_03578</name>
</gene>
<evidence type="ECO:0000313" key="1">
    <source>
        <dbReference type="EMBL" id="AOM39801.1"/>
    </source>
</evidence>
<name>A0A2G0Q2Z0_XENHO</name>
<protein>
    <submittedName>
        <fullName evidence="2">UpfA</fullName>
    </submittedName>
</protein>
<dbReference type="RefSeq" id="WP_069315552.1">
    <property type="nucleotide sequence ID" value="NZ_CAWNQJ010000090.1"/>
</dbReference>
<evidence type="ECO:0000313" key="4">
    <source>
        <dbReference type="Proteomes" id="UP000225433"/>
    </source>
</evidence>
<organism evidence="2 4">
    <name type="scientific">Xenorhabdus hominickii</name>
    <dbReference type="NCBI Taxonomy" id="351679"/>
    <lineage>
        <taxon>Bacteria</taxon>
        <taxon>Pseudomonadati</taxon>
        <taxon>Pseudomonadota</taxon>
        <taxon>Gammaproteobacteria</taxon>
        <taxon>Enterobacterales</taxon>
        <taxon>Morganellaceae</taxon>
        <taxon>Xenorhabdus</taxon>
    </lineage>
</organism>
<keyword evidence="3" id="KW-1185">Reference proteome</keyword>
<accession>A0A2G0Q2Z0</accession>
<dbReference type="EMBL" id="NJAI01000006">
    <property type="protein sequence ID" value="PHM53579.1"/>
    <property type="molecule type" value="Genomic_DNA"/>
</dbReference>
<dbReference type="AlphaFoldDB" id="A0A2G0Q2Z0"/>
<evidence type="ECO:0000313" key="2">
    <source>
        <dbReference type="EMBL" id="PHM53579.1"/>
    </source>
</evidence>
<dbReference type="KEGG" id="xho:A9255_03940"/>